<comment type="catalytic activity">
    <reaction evidence="9">
        <text>(7R,8S)-7,8-diammoniononanoate + CO2 + ATP = (4R,5S)-dethiobiotin + ADP + phosphate + 3 H(+)</text>
        <dbReference type="Rhea" id="RHEA:15805"/>
        <dbReference type="ChEBI" id="CHEBI:15378"/>
        <dbReference type="ChEBI" id="CHEBI:16526"/>
        <dbReference type="ChEBI" id="CHEBI:30616"/>
        <dbReference type="ChEBI" id="CHEBI:43474"/>
        <dbReference type="ChEBI" id="CHEBI:149469"/>
        <dbReference type="ChEBI" id="CHEBI:149473"/>
        <dbReference type="ChEBI" id="CHEBI:456216"/>
        <dbReference type="EC" id="6.3.3.3"/>
    </reaction>
</comment>
<dbReference type="Proteomes" id="UP000053455">
    <property type="component" value="Unassembled WGS sequence"/>
</dbReference>
<dbReference type="RefSeq" id="WP_047094324.1">
    <property type="nucleotide sequence ID" value="NZ_LBHU01000004.1"/>
</dbReference>
<feature type="binding site" evidence="9">
    <location>
        <begin position="100"/>
        <end position="103"/>
    </location>
    <ligand>
        <name>ATP</name>
        <dbReference type="ChEBI" id="CHEBI:30616"/>
    </ligand>
</feature>
<keyword evidence="6 9" id="KW-0067">ATP-binding</keyword>
<evidence type="ECO:0000256" key="8">
    <source>
        <dbReference type="ARBA" id="ARBA00047386"/>
    </source>
</evidence>
<comment type="subunit">
    <text evidence="9">Homodimer.</text>
</comment>
<feature type="binding site" evidence="9">
    <location>
        <begin position="13"/>
        <end position="18"/>
    </location>
    <ligand>
        <name>ATP</name>
        <dbReference type="ChEBI" id="CHEBI:30616"/>
    </ligand>
</feature>
<organism evidence="10 11">
    <name type="scientific">Aurantiacibacter marinus</name>
    <dbReference type="NCBI Taxonomy" id="874156"/>
    <lineage>
        <taxon>Bacteria</taxon>
        <taxon>Pseudomonadati</taxon>
        <taxon>Pseudomonadota</taxon>
        <taxon>Alphaproteobacteria</taxon>
        <taxon>Sphingomonadales</taxon>
        <taxon>Erythrobacteraceae</taxon>
        <taxon>Aurantiacibacter</taxon>
    </lineage>
</organism>
<dbReference type="AlphaFoldDB" id="A0A0H0XJR7"/>
<evidence type="ECO:0000256" key="6">
    <source>
        <dbReference type="ARBA" id="ARBA00022840"/>
    </source>
</evidence>
<comment type="pathway">
    <text evidence="9">Cofactor biosynthesis; biotin biosynthesis; biotin from 7,8-diaminononanoate: step 1/2.</text>
</comment>
<evidence type="ECO:0000313" key="11">
    <source>
        <dbReference type="Proteomes" id="UP000053455"/>
    </source>
</evidence>
<dbReference type="Pfam" id="PF13500">
    <property type="entry name" value="AAA_26"/>
    <property type="match status" value="1"/>
</dbReference>
<feature type="active site" evidence="9">
    <location>
        <position position="33"/>
    </location>
</feature>
<keyword evidence="5 9" id="KW-0093">Biotin biosynthesis</keyword>
<keyword evidence="2 9" id="KW-0436">Ligase</keyword>
<reference evidence="10 11" key="1">
    <citation type="submission" date="2015-04" db="EMBL/GenBank/DDBJ databases">
        <title>The draft genome sequence of Erythrobacter marinus HWDM-33.</title>
        <authorList>
            <person name="Zhuang L."/>
            <person name="Liu Y."/>
            <person name="Shao Z."/>
        </authorList>
    </citation>
    <scope>NUCLEOTIDE SEQUENCE [LARGE SCALE GENOMIC DNA]</scope>
    <source>
        <strain evidence="10 11">HWDM-33</strain>
    </source>
</reference>
<dbReference type="PANTHER" id="PTHR43210">
    <property type="entry name" value="DETHIOBIOTIN SYNTHETASE"/>
    <property type="match status" value="1"/>
</dbReference>
<dbReference type="EC" id="6.3.3.3" evidence="9"/>
<evidence type="ECO:0000313" key="10">
    <source>
        <dbReference type="EMBL" id="KLI62808.1"/>
    </source>
</evidence>
<dbReference type="InterPro" id="IPR004472">
    <property type="entry name" value="DTB_synth_BioD"/>
</dbReference>
<gene>
    <name evidence="9" type="primary">bioD</name>
    <name evidence="10" type="ORF">AAV99_11990</name>
</gene>
<comment type="subcellular location">
    <subcellularLocation>
        <location evidence="9">Cytoplasm</location>
    </subcellularLocation>
</comment>
<dbReference type="GO" id="GO:0005524">
    <property type="term" value="F:ATP binding"/>
    <property type="evidence" value="ECO:0007669"/>
    <property type="project" value="UniProtKB-UniRule"/>
</dbReference>
<evidence type="ECO:0000256" key="9">
    <source>
        <dbReference type="HAMAP-Rule" id="MF_00336"/>
    </source>
</evidence>
<evidence type="ECO:0000256" key="2">
    <source>
        <dbReference type="ARBA" id="ARBA00022598"/>
    </source>
</evidence>
<evidence type="ECO:0000256" key="3">
    <source>
        <dbReference type="ARBA" id="ARBA00022723"/>
    </source>
</evidence>
<feature type="binding site" evidence="9">
    <location>
        <position position="17"/>
    </location>
    <ligand>
        <name>Mg(2+)</name>
        <dbReference type="ChEBI" id="CHEBI:18420"/>
    </ligand>
</feature>
<dbReference type="InterPro" id="IPR027417">
    <property type="entry name" value="P-loop_NTPase"/>
</dbReference>
<evidence type="ECO:0000256" key="5">
    <source>
        <dbReference type="ARBA" id="ARBA00022756"/>
    </source>
</evidence>
<dbReference type="EMBL" id="LBHU01000004">
    <property type="protein sequence ID" value="KLI62808.1"/>
    <property type="molecule type" value="Genomic_DNA"/>
</dbReference>
<comment type="catalytic activity">
    <reaction evidence="8">
        <text>(7R,8S)-8-amino-7-(carboxyamino)nonanoate + ATP = (4R,5S)-dethiobiotin + ADP + phosphate + H(+)</text>
        <dbReference type="Rhea" id="RHEA:63684"/>
        <dbReference type="ChEBI" id="CHEBI:15378"/>
        <dbReference type="ChEBI" id="CHEBI:30616"/>
        <dbReference type="ChEBI" id="CHEBI:43474"/>
        <dbReference type="ChEBI" id="CHEBI:149470"/>
        <dbReference type="ChEBI" id="CHEBI:149473"/>
        <dbReference type="ChEBI" id="CHEBI:456216"/>
    </reaction>
</comment>
<dbReference type="UniPathway" id="UPA00078">
    <property type="reaction ID" value="UER00161"/>
</dbReference>
<comment type="cofactor">
    <cofactor evidence="9">
        <name>Mg(2+)</name>
        <dbReference type="ChEBI" id="CHEBI:18420"/>
    </cofactor>
</comment>
<dbReference type="GO" id="GO:0009102">
    <property type="term" value="P:biotin biosynthetic process"/>
    <property type="evidence" value="ECO:0007669"/>
    <property type="project" value="UniProtKB-UniRule"/>
</dbReference>
<dbReference type="GO" id="GO:0005829">
    <property type="term" value="C:cytosol"/>
    <property type="evidence" value="ECO:0007669"/>
    <property type="project" value="TreeGrafter"/>
</dbReference>
<dbReference type="STRING" id="874156.GCA_001021555_02476"/>
<dbReference type="GO" id="GO:0004141">
    <property type="term" value="F:dethiobiotin synthase activity"/>
    <property type="evidence" value="ECO:0007669"/>
    <property type="project" value="UniProtKB-UniRule"/>
</dbReference>
<keyword evidence="11" id="KW-1185">Reference proteome</keyword>
<comment type="similarity">
    <text evidence="9">Belongs to the dethiobiotin synthetase family.</text>
</comment>
<proteinExistence type="inferred from homology"/>
<keyword evidence="3 9" id="KW-0479">Metal-binding</keyword>
<evidence type="ECO:0000256" key="4">
    <source>
        <dbReference type="ARBA" id="ARBA00022741"/>
    </source>
</evidence>
<dbReference type="GO" id="GO:0000287">
    <property type="term" value="F:magnesium ion binding"/>
    <property type="evidence" value="ECO:0007669"/>
    <property type="project" value="UniProtKB-UniRule"/>
</dbReference>
<accession>A0A0H0XJR7</accession>
<feature type="binding site" evidence="9">
    <location>
        <position position="100"/>
    </location>
    <ligand>
        <name>Mg(2+)</name>
        <dbReference type="ChEBI" id="CHEBI:18420"/>
    </ligand>
</feature>
<dbReference type="CDD" id="cd03109">
    <property type="entry name" value="DTBS"/>
    <property type="match status" value="1"/>
</dbReference>
<comment type="caution">
    <text evidence="9">Lacks conserved residue(s) required for the propagation of feature annotation.</text>
</comment>
<protein>
    <recommendedName>
        <fullName evidence="9">ATP-dependent dethiobiotin synthetase BioD</fullName>
        <ecNumber evidence="9">6.3.3.3</ecNumber>
    </recommendedName>
    <alternativeName>
        <fullName evidence="9">DTB synthetase</fullName>
        <shortName evidence="9">DTBS</shortName>
    </alternativeName>
    <alternativeName>
        <fullName evidence="9">Dethiobiotin synthase</fullName>
    </alternativeName>
</protein>
<dbReference type="PIRSF" id="PIRSF006755">
    <property type="entry name" value="DTB_synth"/>
    <property type="match status" value="1"/>
</dbReference>
<evidence type="ECO:0000256" key="7">
    <source>
        <dbReference type="ARBA" id="ARBA00022842"/>
    </source>
</evidence>
<feature type="binding site" evidence="9">
    <location>
        <position position="56"/>
    </location>
    <ligand>
        <name>ATP</name>
        <dbReference type="ChEBI" id="CHEBI:30616"/>
    </ligand>
</feature>
<comment type="function">
    <text evidence="9">Catalyzes a mechanistically unusual reaction, the ATP-dependent insertion of CO2 between the N7 and N8 nitrogen atoms of 7,8-diaminopelargonic acid (DAPA, also called 7,8-diammoniononanoate) to form a ureido ring.</text>
</comment>
<evidence type="ECO:0000256" key="1">
    <source>
        <dbReference type="ARBA" id="ARBA00022490"/>
    </source>
</evidence>
<dbReference type="PANTHER" id="PTHR43210:SF2">
    <property type="entry name" value="ATP-DEPENDENT DETHIOBIOTIN SYNTHETASE BIOD 2"/>
    <property type="match status" value="1"/>
</dbReference>
<dbReference type="SUPFAM" id="SSF52540">
    <property type="entry name" value="P-loop containing nucleoside triphosphate hydrolases"/>
    <property type="match status" value="1"/>
</dbReference>
<dbReference type="OrthoDB" id="9802097at2"/>
<dbReference type="Gene3D" id="3.40.50.300">
    <property type="entry name" value="P-loop containing nucleotide triphosphate hydrolases"/>
    <property type="match status" value="1"/>
</dbReference>
<name>A0A0H0XJR7_9SPHN</name>
<feature type="binding site" evidence="9">
    <location>
        <begin position="184"/>
        <end position="186"/>
    </location>
    <ligand>
        <name>ATP</name>
        <dbReference type="ChEBI" id="CHEBI:30616"/>
    </ligand>
</feature>
<dbReference type="NCBIfam" id="TIGR00347">
    <property type="entry name" value="bioD"/>
    <property type="match status" value="1"/>
</dbReference>
<feature type="binding site" evidence="9">
    <location>
        <position position="56"/>
    </location>
    <ligand>
        <name>Mg(2+)</name>
        <dbReference type="ChEBI" id="CHEBI:18420"/>
    </ligand>
</feature>
<dbReference type="HAMAP" id="MF_00336">
    <property type="entry name" value="BioD"/>
    <property type="match status" value="1"/>
</dbReference>
<sequence>MSRGFIVTGTDTGIGKTVFAAGLTGALGAAYWKPVQSGLEDETDTEAIARLNAGRDVAIIREAYRLVTPCSPHEAARIDGVAIDLARLALPKTERTLIVEGAGGALVPYTDDLLAADLFAKWGLPAIVVARTALGTISHTLLTLEALRMRDIPIAGVAFVGEEEPVAQAAIAHFGQAPMLGRLPLLDPLTVETLQTAFAANIQLDLLA</sequence>
<keyword evidence="4 9" id="KW-0547">Nucleotide-binding</keyword>
<keyword evidence="7 9" id="KW-0460">Magnesium</keyword>
<dbReference type="PATRIC" id="fig|874156.12.peg.2463"/>
<feature type="binding site" evidence="9">
    <location>
        <position position="37"/>
    </location>
    <ligand>
        <name>substrate</name>
    </ligand>
</feature>
<comment type="caution">
    <text evidence="10">The sequence shown here is derived from an EMBL/GenBank/DDBJ whole genome shotgun (WGS) entry which is preliminary data.</text>
</comment>
<keyword evidence="1 9" id="KW-0963">Cytoplasm</keyword>